<dbReference type="PANTHER" id="PTHR13628">
    <property type="entry name" value="TRANSMEMBRANE PROTEIN 267"/>
    <property type="match status" value="1"/>
</dbReference>
<evidence type="ECO:0000256" key="3">
    <source>
        <dbReference type="ARBA" id="ARBA00022692"/>
    </source>
</evidence>
<accession>A0A7R9CNA0</accession>
<feature type="transmembrane region" description="Helical" evidence="6">
    <location>
        <begin position="89"/>
        <end position="107"/>
    </location>
</feature>
<keyword evidence="4 6" id="KW-1133">Transmembrane helix</keyword>
<dbReference type="EMBL" id="OD000872">
    <property type="protein sequence ID" value="CAD7399600.1"/>
    <property type="molecule type" value="Genomic_DNA"/>
</dbReference>
<comment type="subcellular location">
    <subcellularLocation>
        <location evidence="1">Membrane</location>
        <topology evidence="1">Multi-pass membrane protein</topology>
    </subcellularLocation>
</comment>
<dbReference type="AlphaFoldDB" id="A0A7R9CNA0"/>
<proteinExistence type="predicted"/>
<sequence>MIILRQLPVKHHRTNADAVGLNSRPFLHCTSVPLTICVAVIVLSHVLGWSTLVRITWLVLAALLSHHIRDGTRRGLWMWPFGSTPTIPYSLYVGAMMALPHIIGLVLPSTQRGIEYHILPTVDSAPFFHRYSSVVLFVCILCMAMSWGLSKDPELDWMSSIVWRVSSHIFGALATHLIRDARLGGLCLWPDSIELSLPYLVYIASIAGIPYALRSKHHSRRPPGQRYDLLQTA</sequence>
<dbReference type="InterPro" id="IPR026572">
    <property type="entry name" value="TMEM267"/>
</dbReference>
<dbReference type="PANTHER" id="PTHR13628:SF1">
    <property type="entry name" value="TRANSMEMBRANE PROTEIN 267"/>
    <property type="match status" value="1"/>
</dbReference>
<keyword evidence="5 6" id="KW-0472">Membrane</keyword>
<evidence type="ECO:0000256" key="6">
    <source>
        <dbReference type="SAM" id="Phobius"/>
    </source>
</evidence>
<feature type="transmembrane region" description="Helical" evidence="6">
    <location>
        <begin position="197"/>
        <end position="213"/>
    </location>
</feature>
<evidence type="ECO:0000256" key="1">
    <source>
        <dbReference type="ARBA" id="ARBA00004141"/>
    </source>
</evidence>
<evidence type="ECO:0000313" key="7">
    <source>
        <dbReference type="EMBL" id="CAD7399600.1"/>
    </source>
</evidence>
<keyword evidence="3 6" id="KW-0812">Transmembrane</keyword>
<feature type="transmembrane region" description="Helical" evidence="6">
    <location>
        <begin position="21"/>
        <end position="43"/>
    </location>
</feature>
<name>A0A7R9CNA0_TIMPO</name>
<evidence type="ECO:0000256" key="5">
    <source>
        <dbReference type="ARBA" id="ARBA00023136"/>
    </source>
</evidence>
<evidence type="ECO:0000256" key="2">
    <source>
        <dbReference type="ARBA" id="ARBA00013977"/>
    </source>
</evidence>
<reference evidence="7" key="1">
    <citation type="submission" date="2020-11" db="EMBL/GenBank/DDBJ databases">
        <authorList>
            <person name="Tran Van P."/>
        </authorList>
    </citation>
    <scope>NUCLEOTIDE SEQUENCE</scope>
</reference>
<gene>
    <name evidence="7" type="ORF">TPSB3V08_LOCUS2237</name>
</gene>
<feature type="transmembrane region" description="Helical" evidence="6">
    <location>
        <begin position="127"/>
        <end position="149"/>
    </location>
</feature>
<evidence type="ECO:0000256" key="4">
    <source>
        <dbReference type="ARBA" id="ARBA00022989"/>
    </source>
</evidence>
<protein>
    <recommendedName>
        <fullName evidence="2">Transmembrane protein 267</fullName>
    </recommendedName>
</protein>
<organism evidence="7">
    <name type="scientific">Timema poppense</name>
    <name type="common">Walking stick</name>
    <dbReference type="NCBI Taxonomy" id="170557"/>
    <lineage>
        <taxon>Eukaryota</taxon>
        <taxon>Metazoa</taxon>
        <taxon>Ecdysozoa</taxon>
        <taxon>Arthropoda</taxon>
        <taxon>Hexapoda</taxon>
        <taxon>Insecta</taxon>
        <taxon>Pterygota</taxon>
        <taxon>Neoptera</taxon>
        <taxon>Polyneoptera</taxon>
        <taxon>Phasmatodea</taxon>
        <taxon>Timematodea</taxon>
        <taxon>Timematoidea</taxon>
        <taxon>Timematidae</taxon>
        <taxon>Timema</taxon>
    </lineage>
</organism>
<dbReference type="GO" id="GO:0016020">
    <property type="term" value="C:membrane"/>
    <property type="evidence" value="ECO:0007669"/>
    <property type="project" value="UniProtKB-SubCell"/>
</dbReference>